<keyword evidence="7" id="KW-0378">Hydrolase</keyword>
<dbReference type="NCBIfam" id="TIGR02578">
    <property type="entry name" value="cas_TM1811_Csm1"/>
    <property type="match status" value="1"/>
</dbReference>
<dbReference type="Proteomes" id="UP001321305">
    <property type="component" value="Chromosome"/>
</dbReference>
<dbReference type="InterPro" id="IPR029787">
    <property type="entry name" value="Nucleotide_cyclase"/>
</dbReference>
<keyword evidence="4" id="KW-0540">Nuclease</keyword>
<sequence>MKRYLLKVDISGIQDFIFNVPGKGASRNLKARSFFVQGLTEIAEQYFTDIAEKTEVLYNGGGNLFIYLRVAQDVLDSAISKFQNCFLQEAIFPFIAYIEAEHDDAFYTQMQALHTKTSLKKLVRPFLSETFQPMDASIFDERFRMFAKKMVKAQGYSIVKSDSNELNLSIEENQFKIAGYILRLEYGSQAQKSFNETIINAMPLDKDKNKEKGILEFDKIAEKAKSSRKVDDKLAALKIDVDNLGVLFRNKSKDEYKKLSNQLKKFFSNTIYSVLKEEIQHGNIYPVFSGGDDCFLIGAWDIILQVAQKIHHEFDAFQSTLCKTFGLEHPLTISAGIVIYNPKFPMARIGQTAEHALELAKDFGKNRICIFGEVLKWNEFENAGQLAIKLKELIEDGESRGILERIRSSEIGFLSLQERAIKAHRIDFPKVYRLKYYLRNVKNSKNKEILENEFKKYEDALLEDFIHGRKESNAAQFPVAARWAELLTKSVNT</sequence>
<dbReference type="EMBL" id="CP144143">
    <property type="protein sequence ID" value="WWC83735.1"/>
    <property type="molecule type" value="Genomic_DNA"/>
</dbReference>
<feature type="domain" description="GGDEF" evidence="12">
    <location>
        <begin position="232"/>
        <end position="373"/>
    </location>
</feature>
<dbReference type="InterPro" id="IPR043128">
    <property type="entry name" value="Rev_trsase/Diguanyl_cyclase"/>
</dbReference>
<evidence type="ECO:0000256" key="7">
    <source>
        <dbReference type="ARBA" id="ARBA00022801"/>
    </source>
</evidence>
<proteinExistence type="inferred from homology"/>
<keyword evidence="14" id="KW-1185">Reference proteome</keyword>
<reference evidence="14" key="1">
    <citation type="submission" date="2024-01" db="EMBL/GenBank/DDBJ databases">
        <title>Mycovorax composti gen. nov. sp. nov., a member of the family Chitinophagaceae isolated from button mushroom compost.</title>
        <authorList>
            <person name="Thai M."/>
            <person name="Bell T.L."/>
            <person name="Kertesz M.A."/>
        </authorList>
    </citation>
    <scope>NUCLEOTIDE SEQUENCE [LARGE SCALE GENOMIC DNA]</scope>
    <source>
        <strain evidence="14">C216</strain>
    </source>
</reference>
<keyword evidence="3" id="KW-0808">Transferase</keyword>
<dbReference type="InterPro" id="IPR052117">
    <property type="entry name" value="Cas10/Csm1_subtype-III-A"/>
</dbReference>
<protein>
    <recommendedName>
        <fullName evidence="2">CRISPR system single-strand-specific deoxyribonuclease Cas10/Csm1 (subtype III-A)</fullName>
    </recommendedName>
    <alternativeName>
        <fullName evidence="11">Cyclic oligoadenylate synthase</fullName>
    </alternativeName>
</protein>
<dbReference type="Pfam" id="PF18211">
    <property type="entry name" value="Csm1_B"/>
    <property type="match status" value="1"/>
</dbReference>
<keyword evidence="5" id="KW-0547">Nucleotide-binding</keyword>
<keyword evidence="10" id="KW-0051">Antiviral defense</keyword>
<dbReference type="RefSeq" id="WP_409965473.1">
    <property type="nucleotide sequence ID" value="NZ_CP144143.1"/>
</dbReference>
<comment type="similarity">
    <text evidence="1">Belongs to the CRISPR-associated Cas10/Csm1 family.</text>
</comment>
<evidence type="ECO:0000256" key="10">
    <source>
        <dbReference type="ARBA" id="ARBA00023118"/>
    </source>
</evidence>
<evidence type="ECO:0000313" key="14">
    <source>
        <dbReference type="Proteomes" id="UP001321305"/>
    </source>
</evidence>
<dbReference type="PANTHER" id="PTHR36528">
    <property type="entry name" value="CRISPR SYSTEM SINGLE-STRAND-SPECIFIC DEOXYRIBONUCLEASE CAS10/CSM1 (SUBTYPE III-A)"/>
    <property type="match status" value="1"/>
</dbReference>
<evidence type="ECO:0000256" key="2">
    <source>
        <dbReference type="ARBA" id="ARBA00014333"/>
    </source>
</evidence>
<evidence type="ECO:0000256" key="6">
    <source>
        <dbReference type="ARBA" id="ARBA00022759"/>
    </source>
</evidence>
<dbReference type="InterPro" id="IPR000160">
    <property type="entry name" value="GGDEF_dom"/>
</dbReference>
<evidence type="ECO:0000256" key="4">
    <source>
        <dbReference type="ARBA" id="ARBA00022722"/>
    </source>
</evidence>
<gene>
    <name evidence="13" type="ORF">PIECOFPK_01461</name>
</gene>
<name>A0ABZ2EJY1_9BACT</name>
<keyword evidence="6" id="KW-0255">Endonuclease</keyword>
<keyword evidence="9" id="KW-0067">ATP-binding</keyword>
<dbReference type="Gene3D" id="3.30.70.270">
    <property type="match status" value="1"/>
</dbReference>
<keyword evidence="8" id="KW-0269">Exonuclease</keyword>
<dbReference type="InterPro" id="IPR041062">
    <property type="entry name" value="Csm1_B"/>
</dbReference>
<evidence type="ECO:0000256" key="5">
    <source>
        <dbReference type="ARBA" id="ARBA00022741"/>
    </source>
</evidence>
<accession>A0ABZ2EJY1</accession>
<evidence type="ECO:0000256" key="11">
    <source>
        <dbReference type="ARBA" id="ARBA00032922"/>
    </source>
</evidence>
<dbReference type="PROSITE" id="PS50887">
    <property type="entry name" value="GGDEF"/>
    <property type="match status" value="1"/>
</dbReference>
<dbReference type="Pfam" id="PF22335">
    <property type="entry name" value="Cas10-Cmr2_palm2"/>
    <property type="match status" value="1"/>
</dbReference>
<dbReference type="InterPro" id="IPR054767">
    <property type="entry name" value="Cas10-Cmr2_palm2"/>
</dbReference>
<evidence type="ECO:0000256" key="9">
    <source>
        <dbReference type="ARBA" id="ARBA00022840"/>
    </source>
</evidence>
<dbReference type="SUPFAM" id="SSF55073">
    <property type="entry name" value="Nucleotide cyclase"/>
    <property type="match status" value="1"/>
</dbReference>
<evidence type="ECO:0000256" key="8">
    <source>
        <dbReference type="ARBA" id="ARBA00022839"/>
    </source>
</evidence>
<organism evidence="13 14">
    <name type="scientific">Mycovorax composti</name>
    <dbReference type="NCBI Taxonomy" id="2962693"/>
    <lineage>
        <taxon>Bacteria</taxon>
        <taxon>Pseudomonadati</taxon>
        <taxon>Bacteroidota</taxon>
        <taxon>Chitinophagia</taxon>
        <taxon>Chitinophagales</taxon>
        <taxon>Chitinophagaceae</taxon>
        <taxon>Mycovorax</taxon>
    </lineage>
</organism>
<evidence type="ECO:0000259" key="12">
    <source>
        <dbReference type="PROSITE" id="PS50887"/>
    </source>
</evidence>
<evidence type="ECO:0000313" key="13">
    <source>
        <dbReference type="EMBL" id="WWC83735.1"/>
    </source>
</evidence>
<dbReference type="PANTHER" id="PTHR36528:SF1">
    <property type="entry name" value="CRISPR SYSTEM SINGLE-STRAND-SPECIFIC DEOXYRIBONUCLEASE CAS10_CSM1 (SUBTYPE III-A)"/>
    <property type="match status" value="1"/>
</dbReference>
<evidence type="ECO:0000256" key="1">
    <source>
        <dbReference type="ARBA" id="ARBA00005700"/>
    </source>
</evidence>
<dbReference type="InterPro" id="IPR013408">
    <property type="entry name" value="Cas10/Csm1"/>
</dbReference>
<evidence type="ECO:0000256" key="3">
    <source>
        <dbReference type="ARBA" id="ARBA00022679"/>
    </source>
</evidence>